<reference evidence="2" key="1">
    <citation type="submission" date="2023-06" db="EMBL/GenBank/DDBJ databases">
        <title>Genome-scale phylogeny and comparative genomics of the fungal order Sordariales.</title>
        <authorList>
            <consortium name="Lawrence Berkeley National Laboratory"/>
            <person name="Hensen N."/>
            <person name="Bonometti L."/>
            <person name="Westerberg I."/>
            <person name="Brannstrom I.O."/>
            <person name="Guillou S."/>
            <person name="Cros-Aarteil S."/>
            <person name="Calhoun S."/>
            <person name="Haridas S."/>
            <person name="Kuo A."/>
            <person name="Mondo S."/>
            <person name="Pangilinan J."/>
            <person name="Riley R."/>
            <person name="LaButti K."/>
            <person name="Andreopoulos B."/>
            <person name="Lipzen A."/>
            <person name="Chen C."/>
            <person name="Yanf M."/>
            <person name="Daum C."/>
            <person name="Ng V."/>
            <person name="Clum A."/>
            <person name="Steindorff A."/>
            <person name="Ohm R."/>
            <person name="Martin F."/>
            <person name="Silar P."/>
            <person name="Natvig D."/>
            <person name="Lalanne C."/>
            <person name="Gautier V."/>
            <person name="Ament-velasquez S.L."/>
            <person name="Kruys A."/>
            <person name="Hutchinson M.I."/>
            <person name="Powell A.J."/>
            <person name="Barry K."/>
            <person name="Miller A.N."/>
            <person name="Grigoriev I.V."/>
            <person name="Debuchy R."/>
            <person name="Gladieux P."/>
            <person name="Thoren M.H."/>
            <person name="Johannesson H."/>
        </authorList>
    </citation>
    <scope>NUCLEOTIDE SEQUENCE</scope>
    <source>
        <strain evidence="2">SMH3391-2</strain>
    </source>
</reference>
<evidence type="ECO:0000313" key="3">
    <source>
        <dbReference type="Proteomes" id="UP001174934"/>
    </source>
</evidence>
<evidence type="ECO:0000313" key="2">
    <source>
        <dbReference type="EMBL" id="KAK0612403.1"/>
    </source>
</evidence>
<protein>
    <submittedName>
        <fullName evidence="2">Uncharacterized protein</fullName>
    </submittedName>
</protein>
<name>A0AA39WBJ3_9PEZI</name>
<comment type="caution">
    <text evidence="2">The sequence shown here is derived from an EMBL/GenBank/DDBJ whole genome shotgun (WGS) entry which is preliminary data.</text>
</comment>
<sequence>MACSDHHPTPVWNLILGSGQCRIRQIPSFFTAFFAFSRASQHVTSTPHGRQAETIIVTWSGQAESRHLANKESCHRSYRSHPHRPVCNSLESIGLVVLVLILFRLIACGMSQMSLRMNNLPTMQSLTCLIWRGGWLWLDRQECRMRMAVRYAVGIRSGSGTCASRSANTTPTYCGCGRKKKLPCQVLWLTPKPMFFRALYLSQPLRAHAQPWRLPCQYLLHRFYLPIPPQ</sequence>
<dbReference type="EMBL" id="JAULSR010000009">
    <property type="protein sequence ID" value="KAK0612403.1"/>
    <property type="molecule type" value="Genomic_DNA"/>
</dbReference>
<feature type="transmembrane region" description="Helical" evidence="1">
    <location>
        <begin position="86"/>
        <end position="107"/>
    </location>
</feature>
<keyword evidence="1" id="KW-0472">Membrane</keyword>
<accession>A0AA39WBJ3</accession>
<keyword evidence="1" id="KW-0812">Transmembrane</keyword>
<dbReference type="Proteomes" id="UP001174934">
    <property type="component" value="Unassembled WGS sequence"/>
</dbReference>
<organism evidence="2 3">
    <name type="scientific">Bombardia bombarda</name>
    <dbReference type="NCBI Taxonomy" id="252184"/>
    <lineage>
        <taxon>Eukaryota</taxon>
        <taxon>Fungi</taxon>
        <taxon>Dikarya</taxon>
        <taxon>Ascomycota</taxon>
        <taxon>Pezizomycotina</taxon>
        <taxon>Sordariomycetes</taxon>
        <taxon>Sordariomycetidae</taxon>
        <taxon>Sordariales</taxon>
        <taxon>Lasiosphaeriaceae</taxon>
        <taxon>Bombardia</taxon>
    </lineage>
</organism>
<keyword evidence="1" id="KW-1133">Transmembrane helix</keyword>
<evidence type="ECO:0000256" key="1">
    <source>
        <dbReference type="SAM" id="Phobius"/>
    </source>
</evidence>
<dbReference type="AlphaFoldDB" id="A0AA39WBJ3"/>
<proteinExistence type="predicted"/>
<gene>
    <name evidence="2" type="ORF">B0T17DRAFT_406139</name>
</gene>
<keyword evidence="3" id="KW-1185">Reference proteome</keyword>